<dbReference type="InterPro" id="IPR029063">
    <property type="entry name" value="SAM-dependent_MTases_sf"/>
</dbReference>
<reference evidence="7 8" key="1">
    <citation type="submission" date="2020-07" db="EMBL/GenBank/DDBJ databases">
        <authorList>
            <person name="Feng X."/>
        </authorList>
    </citation>
    <scope>NUCLEOTIDE SEQUENCE [LARGE SCALE GENOMIC DNA]</scope>
    <source>
        <strain evidence="7 8">JCM14086</strain>
    </source>
</reference>
<dbReference type="AlphaFoldDB" id="A0A7X1E3D6"/>
<evidence type="ECO:0000313" key="8">
    <source>
        <dbReference type="Proteomes" id="UP000525652"/>
    </source>
</evidence>
<feature type="active site" description="Nucleophile" evidence="5">
    <location>
        <position position="372"/>
    </location>
</feature>
<dbReference type="Pfam" id="PF01189">
    <property type="entry name" value="Methyltr_RsmB-F"/>
    <property type="match status" value="1"/>
</dbReference>
<dbReference type="InterPro" id="IPR049560">
    <property type="entry name" value="MeTrfase_RsmB-F_NOP2_cat"/>
</dbReference>
<dbReference type="InterPro" id="IPR006027">
    <property type="entry name" value="NusB_RsmB_TIM44"/>
</dbReference>
<dbReference type="Gene3D" id="3.40.50.150">
    <property type="entry name" value="Vaccinia Virus protein VP39"/>
    <property type="match status" value="1"/>
</dbReference>
<evidence type="ECO:0000313" key="7">
    <source>
        <dbReference type="EMBL" id="MBC2600951.1"/>
    </source>
</evidence>
<dbReference type="Proteomes" id="UP000525652">
    <property type="component" value="Unassembled WGS sequence"/>
</dbReference>
<evidence type="ECO:0000256" key="5">
    <source>
        <dbReference type="PROSITE-ProRule" id="PRU01023"/>
    </source>
</evidence>
<dbReference type="GO" id="GO:0003723">
    <property type="term" value="F:RNA binding"/>
    <property type="evidence" value="ECO:0007669"/>
    <property type="project" value="UniProtKB-UniRule"/>
</dbReference>
<keyword evidence="4 5" id="KW-0694">RNA-binding</keyword>
<dbReference type="CDD" id="cd02440">
    <property type="entry name" value="AdoMet_MTases"/>
    <property type="match status" value="1"/>
</dbReference>
<keyword evidence="2 5" id="KW-0808">Transferase</keyword>
<dbReference type="GO" id="GO:0006355">
    <property type="term" value="P:regulation of DNA-templated transcription"/>
    <property type="evidence" value="ECO:0007669"/>
    <property type="project" value="InterPro"/>
</dbReference>
<comment type="similarity">
    <text evidence="5">Belongs to the class I-like SAM-binding methyltransferase superfamily. RsmB/NOP family.</text>
</comment>
<comment type="caution">
    <text evidence="5">Lacks conserved residue(s) required for the propagation of feature annotation.</text>
</comment>
<evidence type="ECO:0000259" key="6">
    <source>
        <dbReference type="PROSITE" id="PS51686"/>
    </source>
</evidence>
<feature type="domain" description="SAM-dependent MTase RsmB/NOP-type" evidence="6">
    <location>
        <begin position="160"/>
        <end position="424"/>
    </location>
</feature>
<sequence>MTKNDNSFSQSGQRLALAWMTRYLRTPAKSSEIREAGGAESDTPQAERRARRLHASCLRHLRLYREILSPLVAKKPSPEVQAALFLALTEVDLDSSGRKPAIIDSWVGAVRKIGGRKTSGFANAVLRRASAQLEKARDGKTELSPAILSSHPDWLVRRWTESLGKLETERILQWNQTPPDIYASGSQEDREKAGLEPTQWPEFSRIPHGISPAVAEGLQSGALTIRDPATRIAANLLCASRPDRVLDLCASPGGKSRAILSRANGPSTLVAADREERLADLRQNLSPWADRVSAVAIDLERPETLPEAWRNQFDAVLLDAPCSNTGVIHRKPDVKWRLSPKDMEAMPLIQKTFLREASRFVRPGGCLVYSTCSIEEEENRAVAESFLQSPEGSSFQLTAAIRALPSRTGHDGAGVYRFMRAKDR</sequence>
<evidence type="ECO:0000256" key="4">
    <source>
        <dbReference type="ARBA" id="ARBA00022884"/>
    </source>
</evidence>
<keyword evidence="8" id="KW-1185">Reference proteome</keyword>
<dbReference type="InterPro" id="IPR035926">
    <property type="entry name" value="NusB-like_sf"/>
</dbReference>
<proteinExistence type="inferred from homology"/>
<keyword evidence="3 5" id="KW-0949">S-adenosyl-L-methionine</keyword>
<dbReference type="InterPro" id="IPR023267">
    <property type="entry name" value="RCMT"/>
</dbReference>
<dbReference type="SUPFAM" id="SSF53335">
    <property type="entry name" value="S-adenosyl-L-methionine-dependent methyltransferases"/>
    <property type="match status" value="1"/>
</dbReference>
<feature type="binding site" evidence="5">
    <location>
        <position position="319"/>
    </location>
    <ligand>
        <name>S-adenosyl-L-methionine</name>
        <dbReference type="ChEBI" id="CHEBI:59789"/>
    </ligand>
</feature>
<evidence type="ECO:0000256" key="2">
    <source>
        <dbReference type="ARBA" id="ARBA00022679"/>
    </source>
</evidence>
<dbReference type="Pfam" id="PF01029">
    <property type="entry name" value="NusB"/>
    <property type="match status" value="1"/>
</dbReference>
<dbReference type="PRINTS" id="PR02008">
    <property type="entry name" value="RCMTFAMILY"/>
</dbReference>
<dbReference type="InterPro" id="IPR001678">
    <property type="entry name" value="MeTrfase_RsmB-F_NOP2_dom"/>
</dbReference>
<dbReference type="EMBL" id="JACHVA010000040">
    <property type="protein sequence ID" value="MBC2600951.1"/>
    <property type="molecule type" value="Genomic_DNA"/>
</dbReference>
<evidence type="ECO:0000256" key="3">
    <source>
        <dbReference type="ARBA" id="ARBA00022691"/>
    </source>
</evidence>
<protein>
    <submittedName>
        <fullName evidence="7">RsmB/NOP family class I SAM-dependent RNA methyltransferase</fullName>
    </submittedName>
</protein>
<dbReference type="Gene3D" id="1.10.940.10">
    <property type="entry name" value="NusB-like"/>
    <property type="match status" value="1"/>
</dbReference>
<evidence type="ECO:0000256" key="1">
    <source>
        <dbReference type="ARBA" id="ARBA00022603"/>
    </source>
</evidence>
<organism evidence="7 8">
    <name type="scientific">Puniceicoccus vermicola</name>
    <dbReference type="NCBI Taxonomy" id="388746"/>
    <lineage>
        <taxon>Bacteria</taxon>
        <taxon>Pseudomonadati</taxon>
        <taxon>Verrucomicrobiota</taxon>
        <taxon>Opitutia</taxon>
        <taxon>Puniceicoccales</taxon>
        <taxon>Puniceicoccaceae</taxon>
        <taxon>Puniceicoccus</taxon>
    </lineage>
</organism>
<keyword evidence="1 5" id="KW-0489">Methyltransferase</keyword>
<comment type="caution">
    <text evidence="7">The sequence shown here is derived from an EMBL/GenBank/DDBJ whole genome shotgun (WGS) entry which is preliminary data.</text>
</comment>
<dbReference type="PANTHER" id="PTHR22807:SF53">
    <property type="entry name" value="RIBOSOMAL RNA SMALL SUBUNIT METHYLTRANSFERASE B-RELATED"/>
    <property type="match status" value="1"/>
</dbReference>
<accession>A0A7X1E3D6</accession>
<dbReference type="SUPFAM" id="SSF48013">
    <property type="entry name" value="NusB-like"/>
    <property type="match status" value="1"/>
</dbReference>
<dbReference type="RefSeq" id="WP_185691685.1">
    <property type="nucleotide sequence ID" value="NZ_JACHVA010000040.1"/>
</dbReference>
<dbReference type="GO" id="GO:0001510">
    <property type="term" value="P:RNA methylation"/>
    <property type="evidence" value="ECO:0007669"/>
    <property type="project" value="InterPro"/>
</dbReference>
<dbReference type="PROSITE" id="PS51686">
    <property type="entry name" value="SAM_MT_RSMB_NOP"/>
    <property type="match status" value="1"/>
</dbReference>
<dbReference type="GO" id="GO:0008173">
    <property type="term" value="F:RNA methyltransferase activity"/>
    <property type="evidence" value="ECO:0007669"/>
    <property type="project" value="InterPro"/>
</dbReference>
<name>A0A7X1E3D6_9BACT</name>
<gene>
    <name evidence="7" type="ORF">H5P30_04070</name>
</gene>
<dbReference type="PANTHER" id="PTHR22807">
    <property type="entry name" value="NOP2 YEAST -RELATED NOL1/NOP2/FMU SUN DOMAIN-CONTAINING"/>
    <property type="match status" value="1"/>
</dbReference>
<feature type="binding site" evidence="5">
    <location>
        <position position="298"/>
    </location>
    <ligand>
        <name>S-adenosyl-L-methionine</name>
        <dbReference type="ChEBI" id="CHEBI:59789"/>
    </ligand>
</feature>